<organism evidence="4 5">
    <name type="scientific">Fasciolopsis buskii</name>
    <dbReference type="NCBI Taxonomy" id="27845"/>
    <lineage>
        <taxon>Eukaryota</taxon>
        <taxon>Metazoa</taxon>
        <taxon>Spiralia</taxon>
        <taxon>Lophotrochozoa</taxon>
        <taxon>Platyhelminthes</taxon>
        <taxon>Trematoda</taxon>
        <taxon>Digenea</taxon>
        <taxon>Plagiorchiida</taxon>
        <taxon>Echinostomata</taxon>
        <taxon>Echinostomatoidea</taxon>
        <taxon>Fasciolidae</taxon>
        <taxon>Fasciolopsis</taxon>
    </lineage>
</organism>
<dbReference type="EMBL" id="LUCM01009277">
    <property type="protein sequence ID" value="KAA0187227.1"/>
    <property type="molecule type" value="Genomic_DNA"/>
</dbReference>
<keyword evidence="2" id="KW-0812">Transmembrane</keyword>
<feature type="region of interest" description="Disordered" evidence="1">
    <location>
        <begin position="213"/>
        <end position="271"/>
    </location>
</feature>
<feature type="region of interest" description="Disordered" evidence="1">
    <location>
        <begin position="287"/>
        <end position="313"/>
    </location>
</feature>
<reference evidence="4" key="1">
    <citation type="submission" date="2019-05" db="EMBL/GenBank/DDBJ databases">
        <title>Annotation for the trematode Fasciolopsis buski.</title>
        <authorList>
            <person name="Choi Y.-J."/>
        </authorList>
    </citation>
    <scope>NUCLEOTIDE SEQUENCE</scope>
    <source>
        <strain evidence="4">HT</strain>
        <tissue evidence="4">Whole worm</tissue>
    </source>
</reference>
<feature type="chain" id="PRO_5034864891" evidence="3">
    <location>
        <begin position="32"/>
        <end position="425"/>
    </location>
</feature>
<accession>A0A8E0RLW2</accession>
<evidence type="ECO:0000256" key="1">
    <source>
        <dbReference type="SAM" id="MobiDB-lite"/>
    </source>
</evidence>
<dbReference type="Proteomes" id="UP000728185">
    <property type="component" value="Unassembled WGS sequence"/>
</dbReference>
<keyword evidence="3" id="KW-0732">Signal</keyword>
<feature type="signal peptide" evidence="3">
    <location>
        <begin position="1"/>
        <end position="31"/>
    </location>
</feature>
<feature type="compositionally biased region" description="Low complexity" evidence="1">
    <location>
        <begin position="256"/>
        <end position="267"/>
    </location>
</feature>
<feature type="compositionally biased region" description="Basic and acidic residues" evidence="1">
    <location>
        <begin position="213"/>
        <end position="224"/>
    </location>
</feature>
<evidence type="ECO:0000256" key="3">
    <source>
        <dbReference type="SAM" id="SignalP"/>
    </source>
</evidence>
<dbReference type="AlphaFoldDB" id="A0A8E0RLW2"/>
<sequence>MPLMRFPLLQSPLLLFFISLWILNCANPVSSLNDDRPVIVRVWLKLYTYPYKLTASRDWCNPYSPNVPCSPAFRICFLQNKTSKDICQADVKFGGKMTVFANRNTIRFHTVLSRDLYNPIRFLMKKWVPYPSLNMTVTNNYFDAKHNLLGHAQLNLDKLDKPASTKWRAKWNKATVRMADGKMKIILSYQAYYTWPSGIEKQVIHVRDETVQERTTFEEPKSEPLQRINTPKIGSQAPVAGADVQRKDQSTLPEPSSSETRTKSYSSLAYLHHENQRRIREDIVSTESITEEKNHTKHHTTKTTTTTTTPATESTKMTTVKIADSSTVGPNTTKIMTTTRNPTIQSTTSSEMKTTPNVTTTTITTAATTADTTTTTMPHTSTTNPPHVIEGGVIAAVVIGLGALLAILITIPILCYKYRGRMFSG</sequence>
<feature type="transmembrane region" description="Helical" evidence="2">
    <location>
        <begin position="393"/>
        <end position="416"/>
    </location>
</feature>
<proteinExistence type="predicted"/>
<keyword evidence="2" id="KW-0472">Membrane</keyword>
<evidence type="ECO:0000313" key="5">
    <source>
        <dbReference type="Proteomes" id="UP000728185"/>
    </source>
</evidence>
<evidence type="ECO:0000256" key="2">
    <source>
        <dbReference type="SAM" id="Phobius"/>
    </source>
</evidence>
<dbReference type="OrthoDB" id="10489682at2759"/>
<feature type="compositionally biased region" description="Low complexity" evidence="1">
    <location>
        <begin position="302"/>
        <end position="313"/>
    </location>
</feature>
<protein>
    <submittedName>
        <fullName evidence="4">Uncharacterized protein</fullName>
    </submittedName>
</protein>
<name>A0A8E0RLW2_9TREM</name>
<keyword evidence="5" id="KW-1185">Reference proteome</keyword>
<keyword evidence="2" id="KW-1133">Transmembrane helix</keyword>
<evidence type="ECO:0000313" key="4">
    <source>
        <dbReference type="EMBL" id="KAA0187227.1"/>
    </source>
</evidence>
<gene>
    <name evidence="4" type="ORF">FBUS_02016</name>
</gene>
<comment type="caution">
    <text evidence="4">The sequence shown here is derived from an EMBL/GenBank/DDBJ whole genome shotgun (WGS) entry which is preliminary data.</text>
</comment>